<comment type="caution">
    <text evidence="2">The sequence shown here is derived from an EMBL/GenBank/DDBJ whole genome shotgun (WGS) entry which is preliminary data.</text>
</comment>
<evidence type="ECO:0000256" key="1">
    <source>
        <dbReference type="SAM" id="Phobius"/>
    </source>
</evidence>
<name>A0ABV8UAX9_9PROT</name>
<dbReference type="Proteomes" id="UP001595776">
    <property type="component" value="Unassembled WGS sequence"/>
</dbReference>
<keyword evidence="1" id="KW-0812">Transmembrane</keyword>
<gene>
    <name evidence="2" type="ORF">ACFO5Q_10730</name>
</gene>
<dbReference type="RefSeq" id="WP_156431905.1">
    <property type="nucleotide sequence ID" value="NZ_JBHSCR010000007.1"/>
</dbReference>
<evidence type="ECO:0000313" key="3">
    <source>
        <dbReference type="Proteomes" id="UP001595776"/>
    </source>
</evidence>
<reference evidence="3" key="1">
    <citation type="journal article" date="2019" name="Int. J. Syst. Evol. Microbiol.">
        <title>The Global Catalogue of Microorganisms (GCM) 10K type strain sequencing project: providing services to taxonomists for standard genome sequencing and annotation.</title>
        <authorList>
            <consortium name="The Broad Institute Genomics Platform"/>
            <consortium name="The Broad Institute Genome Sequencing Center for Infectious Disease"/>
            <person name="Wu L."/>
            <person name="Ma J."/>
        </authorList>
    </citation>
    <scope>NUCLEOTIDE SEQUENCE [LARGE SCALE GENOMIC DNA]</scope>
    <source>
        <strain evidence="3">CGMCC 1.15304</strain>
    </source>
</reference>
<keyword evidence="3" id="KW-1185">Reference proteome</keyword>
<organism evidence="2 3">
    <name type="scientific">Kordiimonas lipolytica</name>
    <dbReference type="NCBI Taxonomy" id="1662421"/>
    <lineage>
        <taxon>Bacteria</taxon>
        <taxon>Pseudomonadati</taxon>
        <taxon>Pseudomonadota</taxon>
        <taxon>Alphaproteobacteria</taxon>
        <taxon>Kordiimonadales</taxon>
        <taxon>Kordiimonadaceae</taxon>
        <taxon>Kordiimonas</taxon>
    </lineage>
</organism>
<accession>A0ABV8UAX9</accession>
<proteinExistence type="predicted"/>
<feature type="transmembrane region" description="Helical" evidence="1">
    <location>
        <begin position="7"/>
        <end position="25"/>
    </location>
</feature>
<dbReference type="EMBL" id="JBHSCR010000007">
    <property type="protein sequence ID" value="MFC4348321.1"/>
    <property type="molecule type" value="Genomic_DNA"/>
</dbReference>
<feature type="transmembrane region" description="Helical" evidence="1">
    <location>
        <begin position="31"/>
        <end position="49"/>
    </location>
</feature>
<evidence type="ECO:0008006" key="4">
    <source>
        <dbReference type="Google" id="ProtNLM"/>
    </source>
</evidence>
<keyword evidence="1" id="KW-1133">Transmembrane helix</keyword>
<sequence length="55" mass="5703">MGTRVGFFLFVGFVLGAIVGAWLPYPAILETVVGGAIGAVSAVLIDLLGKRKRQG</sequence>
<keyword evidence="1" id="KW-0472">Membrane</keyword>
<protein>
    <recommendedName>
        <fullName evidence="4">Glycine zipper family protein</fullName>
    </recommendedName>
</protein>
<evidence type="ECO:0000313" key="2">
    <source>
        <dbReference type="EMBL" id="MFC4348321.1"/>
    </source>
</evidence>